<name>K0RLE1_THAOC</name>
<dbReference type="SUPFAM" id="SSF81901">
    <property type="entry name" value="HCP-like"/>
    <property type="match status" value="1"/>
</dbReference>
<comment type="caution">
    <text evidence="1">The sequence shown here is derived from an EMBL/GenBank/DDBJ whole genome shotgun (WGS) entry which is preliminary data.</text>
</comment>
<organism evidence="1 2">
    <name type="scientific">Thalassiosira oceanica</name>
    <name type="common">Marine diatom</name>
    <dbReference type="NCBI Taxonomy" id="159749"/>
    <lineage>
        <taxon>Eukaryota</taxon>
        <taxon>Sar</taxon>
        <taxon>Stramenopiles</taxon>
        <taxon>Ochrophyta</taxon>
        <taxon>Bacillariophyta</taxon>
        <taxon>Coscinodiscophyceae</taxon>
        <taxon>Thalassiosirophycidae</taxon>
        <taxon>Thalassiosirales</taxon>
        <taxon>Thalassiosiraceae</taxon>
        <taxon>Thalassiosira</taxon>
    </lineage>
</organism>
<dbReference type="EMBL" id="AGNL01036563">
    <property type="protein sequence ID" value="EJK54005.1"/>
    <property type="molecule type" value="Genomic_DNA"/>
</dbReference>
<dbReference type="Gene3D" id="1.25.40.10">
    <property type="entry name" value="Tetratricopeptide repeat domain"/>
    <property type="match status" value="1"/>
</dbReference>
<dbReference type="InterPro" id="IPR011990">
    <property type="entry name" value="TPR-like_helical_dom_sf"/>
</dbReference>
<dbReference type="Proteomes" id="UP000266841">
    <property type="component" value="Unassembled WGS sequence"/>
</dbReference>
<dbReference type="AlphaFoldDB" id="K0RLE1"/>
<keyword evidence="2" id="KW-1185">Reference proteome</keyword>
<accession>K0RLE1</accession>
<gene>
    <name evidence="1" type="ORF">THAOC_26453</name>
</gene>
<evidence type="ECO:0000313" key="2">
    <source>
        <dbReference type="Proteomes" id="UP000266841"/>
    </source>
</evidence>
<evidence type="ECO:0000313" key="1">
    <source>
        <dbReference type="EMBL" id="EJK54005.1"/>
    </source>
</evidence>
<dbReference type="OrthoDB" id="206966at2759"/>
<reference evidence="1 2" key="1">
    <citation type="journal article" date="2012" name="Genome Biol.">
        <title>Genome and low-iron response of an oceanic diatom adapted to chronic iron limitation.</title>
        <authorList>
            <person name="Lommer M."/>
            <person name="Specht M."/>
            <person name="Roy A.S."/>
            <person name="Kraemer L."/>
            <person name="Andreson R."/>
            <person name="Gutowska M.A."/>
            <person name="Wolf J."/>
            <person name="Bergner S.V."/>
            <person name="Schilhabel M.B."/>
            <person name="Klostermeier U.C."/>
            <person name="Beiko R.G."/>
            <person name="Rosenstiel P."/>
            <person name="Hippler M."/>
            <person name="Laroche J."/>
        </authorList>
    </citation>
    <scope>NUCLEOTIDE SEQUENCE [LARGE SCALE GENOMIC DNA]</scope>
    <source>
        <strain evidence="1 2">CCMP1005</strain>
    </source>
</reference>
<sequence>MTKGILLWQHSAMQGHPESRYLLGLHECHYGTHELAVQHLMISAKMGHEESLNEIKDMFMKGHATKAQYAEALKGYQNAWEETKSPQRGCRDLLQKSSC</sequence>
<proteinExistence type="predicted"/>
<protein>
    <submittedName>
        <fullName evidence="1">Uncharacterized protein</fullName>
    </submittedName>
</protein>